<dbReference type="Pfam" id="PF12833">
    <property type="entry name" value="HTH_18"/>
    <property type="match status" value="1"/>
</dbReference>
<keyword evidence="2" id="KW-0238">DNA-binding</keyword>
<evidence type="ECO:0000256" key="3">
    <source>
        <dbReference type="ARBA" id="ARBA00023163"/>
    </source>
</evidence>
<proteinExistence type="predicted"/>
<dbReference type="InterPro" id="IPR018060">
    <property type="entry name" value="HTH_AraC"/>
</dbReference>
<evidence type="ECO:0000259" key="4">
    <source>
        <dbReference type="PROSITE" id="PS01124"/>
    </source>
</evidence>
<name>A0A1M7P7D0_9BACT</name>
<organism evidence="5 6">
    <name type="scientific">Cyclobacterium lianum</name>
    <dbReference type="NCBI Taxonomy" id="388280"/>
    <lineage>
        <taxon>Bacteria</taxon>
        <taxon>Pseudomonadati</taxon>
        <taxon>Bacteroidota</taxon>
        <taxon>Cytophagia</taxon>
        <taxon>Cytophagales</taxon>
        <taxon>Cyclobacteriaceae</taxon>
        <taxon>Cyclobacterium</taxon>
    </lineage>
</organism>
<dbReference type="RefSeq" id="WP_073094974.1">
    <property type="nucleotide sequence ID" value="NZ_FRCY01000007.1"/>
</dbReference>
<accession>A0A1M7P7D0</accession>
<dbReference type="AlphaFoldDB" id="A0A1M7P7D0"/>
<feature type="domain" description="HTH araC/xylS-type" evidence="4">
    <location>
        <begin position="109"/>
        <end position="178"/>
    </location>
</feature>
<sequence length="190" mass="22421">MKTSHIYIKNMVCERCIMVVRQGLENLGFQIACIHLGEAVIIGELNDERISLIQEFLKQSGLELIEEKKLRLIEHIKSLVIDYARSGYQVQEEKISSYLCRHLEHDYGYLSTLFSSFENITIERYLILQRIERVKELLIYNEQTLSAIAFQAGYSTVQYMTSQFKQYTGMTPKEFQKLFLNRRKFIDRLC</sequence>
<keyword evidence="1" id="KW-0805">Transcription regulation</keyword>
<dbReference type="InterPro" id="IPR009057">
    <property type="entry name" value="Homeodomain-like_sf"/>
</dbReference>
<dbReference type="GO" id="GO:0003700">
    <property type="term" value="F:DNA-binding transcription factor activity"/>
    <property type="evidence" value="ECO:0007669"/>
    <property type="project" value="InterPro"/>
</dbReference>
<dbReference type="STRING" id="388280.SAMN04488057_10755"/>
<evidence type="ECO:0000313" key="6">
    <source>
        <dbReference type="Proteomes" id="UP000184513"/>
    </source>
</evidence>
<dbReference type="GO" id="GO:0043565">
    <property type="term" value="F:sequence-specific DNA binding"/>
    <property type="evidence" value="ECO:0007669"/>
    <property type="project" value="InterPro"/>
</dbReference>
<dbReference type="Proteomes" id="UP000184513">
    <property type="component" value="Unassembled WGS sequence"/>
</dbReference>
<keyword evidence="3" id="KW-0804">Transcription</keyword>
<dbReference type="PANTHER" id="PTHR43280">
    <property type="entry name" value="ARAC-FAMILY TRANSCRIPTIONAL REGULATOR"/>
    <property type="match status" value="1"/>
</dbReference>
<reference evidence="5 6" key="1">
    <citation type="submission" date="2016-11" db="EMBL/GenBank/DDBJ databases">
        <authorList>
            <person name="Jaros S."/>
            <person name="Januszkiewicz K."/>
            <person name="Wedrychowicz H."/>
        </authorList>
    </citation>
    <scope>NUCLEOTIDE SEQUENCE [LARGE SCALE GENOMIC DNA]</scope>
    <source>
        <strain evidence="5 6">CGMCC 1.6102</strain>
    </source>
</reference>
<dbReference type="Gene3D" id="1.10.10.60">
    <property type="entry name" value="Homeodomain-like"/>
    <property type="match status" value="1"/>
</dbReference>
<evidence type="ECO:0000256" key="1">
    <source>
        <dbReference type="ARBA" id="ARBA00023015"/>
    </source>
</evidence>
<protein>
    <submittedName>
        <fullName evidence="5">Helix-turn-helix domain-containing protein</fullName>
    </submittedName>
</protein>
<dbReference type="PANTHER" id="PTHR43280:SF28">
    <property type="entry name" value="HTH-TYPE TRANSCRIPTIONAL ACTIVATOR RHAS"/>
    <property type="match status" value="1"/>
</dbReference>
<dbReference type="SUPFAM" id="SSF46689">
    <property type="entry name" value="Homeodomain-like"/>
    <property type="match status" value="1"/>
</dbReference>
<evidence type="ECO:0000313" key="5">
    <source>
        <dbReference type="EMBL" id="SHN12076.1"/>
    </source>
</evidence>
<dbReference type="OrthoDB" id="952277at2"/>
<dbReference type="EMBL" id="FRCY01000007">
    <property type="protein sequence ID" value="SHN12076.1"/>
    <property type="molecule type" value="Genomic_DNA"/>
</dbReference>
<evidence type="ECO:0000256" key="2">
    <source>
        <dbReference type="ARBA" id="ARBA00023125"/>
    </source>
</evidence>
<dbReference type="SMART" id="SM00342">
    <property type="entry name" value="HTH_ARAC"/>
    <property type="match status" value="1"/>
</dbReference>
<dbReference type="PROSITE" id="PS01124">
    <property type="entry name" value="HTH_ARAC_FAMILY_2"/>
    <property type="match status" value="1"/>
</dbReference>
<keyword evidence="6" id="KW-1185">Reference proteome</keyword>
<gene>
    <name evidence="5" type="ORF">SAMN04488057_10755</name>
</gene>